<accession>A0A840UZX0</accession>
<dbReference type="AlphaFoldDB" id="A0A840UZX0"/>
<keyword evidence="5 6" id="KW-0472">Membrane</keyword>
<proteinExistence type="predicted"/>
<feature type="transmembrane region" description="Helical" evidence="6">
    <location>
        <begin position="43"/>
        <end position="65"/>
    </location>
</feature>
<dbReference type="EMBL" id="JACHFD010000006">
    <property type="protein sequence ID" value="MBB5351312.1"/>
    <property type="molecule type" value="Genomic_DNA"/>
</dbReference>
<name>A0A840UZX0_9BACT</name>
<feature type="transmembrane region" description="Helical" evidence="6">
    <location>
        <begin position="216"/>
        <end position="237"/>
    </location>
</feature>
<dbReference type="GO" id="GO:0005886">
    <property type="term" value="C:plasma membrane"/>
    <property type="evidence" value="ECO:0007669"/>
    <property type="project" value="UniProtKB-SubCell"/>
</dbReference>
<feature type="transmembrane region" description="Helical" evidence="6">
    <location>
        <begin position="118"/>
        <end position="138"/>
    </location>
</feature>
<evidence type="ECO:0000256" key="5">
    <source>
        <dbReference type="ARBA" id="ARBA00023136"/>
    </source>
</evidence>
<feature type="transmembrane region" description="Helical" evidence="6">
    <location>
        <begin position="159"/>
        <end position="179"/>
    </location>
</feature>
<evidence type="ECO:0008006" key="9">
    <source>
        <dbReference type="Google" id="ProtNLM"/>
    </source>
</evidence>
<dbReference type="InterPro" id="IPR022791">
    <property type="entry name" value="L-PG_synthase/AglD"/>
</dbReference>
<gene>
    <name evidence="7" type="ORF">HNR46_001548</name>
</gene>
<sequence>MKKALLLLVKLCLTGLCLGWALHEVDWNSSIFSNPGSLAWRWALPGVALAGLTAVMTAARLWLLLGAQGIRISLMRAVELTLIGNLFNLAAVGGIGGDAVRIFLLIRDHPERKLAVTITVLFDHLVGLVAMSLVFYALTAGRFDALASQSPETRGMLRFAWMFFTGGLVMVLSMFVVSYPPIHDRIHARGRHWKIAFMRQLPLVYDVYRRKWRQGLVALAVAMAMLPVYYATFWCGARLAGSDVAPGPVLTAMPVVDMLSALPLSVAGLGVREASLKILMEDLTGMPPDVAVASSLVGFVFTLVWAIPGALLFLKTGGRSAMTEIRKLEEEDAVKDGDEGVAS</sequence>
<dbReference type="PANTHER" id="PTHR40277">
    <property type="entry name" value="BLL5419 PROTEIN"/>
    <property type="match status" value="1"/>
</dbReference>
<dbReference type="PANTHER" id="PTHR40277:SF1">
    <property type="entry name" value="BLL5419 PROTEIN"/>
    <property type="match status" value="1"/>
</dbReference>
<feature type="transmembrane region" description="Helical" evidence="6">
    <location>
        <begin position="86"/>
        <end position="106"/>
    </location>
</feature>
<evidence type="ECO:0000313" key="7">
    <source>
        <dbReference type="EMBL" id="MBB5351312.1"/>
    </source>
</evidence>
<keyword evidence="2" id="KW-1003">Cell membrane</keyword>
<comment type="caution">
    <text evidence="7">The sequence shown here is derived from an EMBL/GenBank/DDBJ whole genome shotgun (WGS) entry which is preliminary data.</text>
</comment>
<protein>
    <recommendedName>
        <fullName evidence="9">Flippase-like domain-containing protein</fullName>
    </recommendedName>
</protein>
<evidence type="ECO:0000313" key="8">
    <source>
        <dbReference type="Proteomes" id="UP000557717"/>
    </source>
</evidence>
<dbReference type="Pfam" id="PF03706">
    <property type="entry name" value="LPG_synthase_TM"/>
    <property type="match status" value="1"/>
</dbReference>
<dbReference type="Proteomes" id="UP000557717">
    <property type="component" value="Unassembled WGS sequence"/>
</dbReference>
<feature type="transmembrane region" description="Helical" evidence="6">
    <location>
        <begin position="249"/>
        <end position="271"/>
    </location>
</feature>
<keyword evidence="8" id="KW-1185">Reference proteome</keyword>
<keyword evidence="3 6" id="KW-0812">Transmembrane</keyword>
<dbReference type="RefSeq" id="WP_184017375.1">
    <property type="nucleotide sequence ID" value="NZ_JACHFD010000006.1"/>
</dbReference>
<comment type="subcellular location">
    <subcellularLocation>
        <location evidence="1">Cell membrane</location>
        <topology evidence="1">Multi-pass membrane protein</topology>
    </subcellularLocation>
</comment>
<feature type="transmembrane region" description="Helical" evidence="6">
    <location>
        <begin position="291"/>
        <end position="314"/>
    </location>
</feature>
<evidence type="ECO:0000256" key="1">
    <source>
        <dbReference type="ARBA" id="ARBA00004651"/>
    </source>
</evidence>
<evidence type="ECO:0000256" key="4">
    <source>
        <dbReference type="ARBA" id="ARBA00022989"/>
    </source>
</evidence>
<reference evidence="7 8" key="1">
    <citation type="submission" date="2020-08" db="EMBL/GenBank/DDBJ databases">
        <title>Genomic Encyclopedia of Type Strains, Phase IV (KMG-IV): sequencing the most valuable type-strain genomes for metagenomic binning, comparative biology and taxonomic classification.</title>
        <authorList>
            <person name="Goeker M."/>
        </authorList>
    </citation>
    <scope>NUCLEOTIDE SEQUENCE [LARGE SCALE GENOMIC DNA]</scope>
    <source>
        <strain evidence="7 8">YC6886</strain>
    </source>
</reference>
<evidence type="ECO:0000256" key="6">
    <source>
        <dbReference type="SAM" id="Phobius"/>
    </source>
</evidence>
<organism evidence="7 8">
    <name type="scientific">Haloferula luteola</name>
    <dbReference type="NCBI Taxonomy" id="595692"/>
    <lineage>
        <taxon>Bacteria</taxon>
        <taxon>Pseudomonadati</taxon>
        <taxon>Verrucomicrobiota</taxon>
        <taxon>Verrucomicrobiia</taxon>
        <taxon>Verrucomicrobiales</taxon>
        <taxon>Verrucomicrobiaceae</taxon>
        <taxon>Haloferula</taxon>
    </lineage>
</organism>
<keyword evidence="4 6" id="KW-1133">Transmembrane helix</keyword>
<evidence type="ECO:0000256" key="2">
    <source>
        <dbReference type="ARBA" id="ARBA00022475"/>
    </source>
</evidence>
<evidence type="ECO:0000256" key="3">
    <source>
        <dbReference type="ARBA" id="ARBA00022692"/>
    </source>
</evidence>